<dbReference type="InterPro" id="IPR011032">
    <property type="entry name" value="GroES-like_sf"/>
</dbReference>
<gene>
    <name evidence="4" type="ORF">C7999DRAFT_35580</name>
</gene>
<dbReference type="PANTHER" id="PTHR45348:SF2">
    <property type="entry name" value="ZINC-TYPE ALCOHOL DEHYDROGENASE-LIKE PROTEIN C2E1P3.01"/>
    <property type="match status" value="1"/>
</dbReference>
<evidence type="ECO:0000313" key="5">
    <source>
        <dbReference type="Proteomes" id="UP001303647"/>
    </source>
</evidence>
<dbReference type="CDD" id="cd08249">
    <property type="entry name" value="enoyl_reductase_like"/>
    <property type="match status" value="1"/>
</dbReference>
<evidence type="ECO:0000256" key="2">
    <source>
        <dbReference type="ARBA" id="ARBA00023002"/>
    </source>
</evidence>
<dbReference type="AlphaFoldDB" id="A0AAN7HJ82"/>
<dbReference type="Gene3D" id="3.90.180.10">
    <property type="entry name" value="Medium-chain alcohol dehydrogenases, catalytic domain"/>
    <property type="match status" value="1"/>
</dbReference>
<feature type="domain" description="Enoyl reductase (ER)" evidence="3">
    <location>
        <begin position="10"/>
        <end position="352"/>
    </location>
</feature>
<sequence>MKAYKLFSKGNAAVVETPKPALRPDCVLVKVAYVALNPTDWKHIKATDVPEGTTPLTVGCDFAGVIEEVGAGVTRPLRPGDRVCGFLHGTHLLRPDDGSFAEYLVVKADLVLEVPSHMSFPEAATLGVQVYTVGQGLYQALGLPWPTEPLPKEAADDEKTPILIYGGSTAMGTLGIQVAKLSGFKVITTCSPRNFDLVKSLGADEVFDYSSPTVGADIRAYTKNKLRYAWDTVGAEQVCADALSSEPSSEQHPNKYATIARAADNFPRHDVQASITIAYTVSGEPARVFGGVTLPARPEDFVFAKRWGATAARLFADKKVVPHPVEVRGGLEDITQGLKDLEEGRVSGKKLVYRVGNL</sequence>
<dbReference type="InterPro" id="IPR020843">
    <property type="entry name" value="ER"/>
</dbReference>
<keyword evidence="2" id="KW-0560">Oxidoreductase</keyword>
<evidence type="ECO:0000256" key="1">
    <source>
        <dbReference type="ARBA" id="ARBA00008072"/>
    </source>
</evidence>
<dbReference type="PANTHER" id="PTHR45348">
    <property type="entry name" value="HYPOTHETICAL OXIDOREDUCTASE (EUROFUNG)"/>
    <property type="match status" value="1"/>
</dbReference>
<dbReference type="SMART" id="SM00829">
    <property type="entry name" value="PKS_ER"/>
    <property type="match status" value="1"/>
</dbReference>
<dbReference type="Proteomes" id="UP001303647">
    <property type="component" value="Unassembled WGS sequence"/>
</dbReference>
<dbReference type="EMBL" id="MU857760">
    <property type="protein sequence ID" value="KAK4244070.1"/>
    <property type="molecule type" value="Genomic_DNA"/>
</dbReference>
<proteinExistence type="inferred from homology"/>
<dbReference type="GO" id="GO:0016651">
    <property type="term" value="F:oxidoreductase activity, acting on NAD(P)H"/>
    <property type="evidence" value="ECO:0007669"/>
    <property type="project" value="InterPro"/>
</dbReference>
<dbReference type="Pfam" id="PF08240">
    <property type="entry name" value="ADH_N"/>
    <property type="match status" value="1"/>
</dbReference>
<reference evidence="4" key="2">
    <citation type="submission" date="2023-05" db="EMBL/GenBank/DDBJ databases">
        <authorList>
            <consortium name="Lawrence Berkeley National Laboratory"/>
            <person name="Steindorff A."/>
            <person name="Hensen N."/>
            <person name="Bonometti L."/>
            <person name="Westerberg I."/>
            <person name="Brannstrom I.O."/>
            <person name="Guillou S."/>
            <person name="Cros-Aarteil S."/>
            <person name="Calhoun S."/>
            <person name="Haridas S."/>
            <person name="Kuo A."/>
            <person name="Mondo S."/>
            <person name="Pangilinan J."/>
            <person name="Riley R."/>
            <person name="Labutti K."/>
            <person name="Andreopoulos B."/>
            <person name="Lipzen A."/>
            <person name="Chen C."/>
            <person name="Yanf M."/>
            <person name="Daum C."/>
            <person name="Ng V."/>
            <person name="Clum A."/>
            <person name="Ohm R."/>
            <person name="Martin F."/>
            <person name="Silar P."/>
            <person name="Natvig D."/>
            <person name="Lalanne C."/>
            <person name="Gautier V."/>
            <person name="Ament-Velasquez S.L."/>
            <person name="Kruys A."/>
            <person name="Hutchinson M.I."/>
            <person name="Powell A.J."/>
            <person name="Barry K."/>
            <person name="Miller A.N."/>
            <person name="Grigoriev I.V."/>
            <person name="Debuchy R."/>
            <person name="Gladieux P."/>
            <person name="Thoren M.H."/>
            <person name="Johannesson H."/>
        </authorList>
    </citation>
    <scope>NUCLEOTIDE SEQUENCE</scope>
    <source>
        <strain evidence="4">CBS 359.72</strain>
    </source>
</reference>
<dbReference type="SUPFAM" id="SSF51735">
    <property type="entry name" value="NAD(P)-binding Rossmann-fold domains"/>
    <property type="match status" value="1"/>
</dbReference>
<keyword evidence="5" id="KW-1185">Reference proteome</keyword>
<comment type="caution">
    <text evidence="4">The sequence shown here is derived from an EMBL/GenBank/DDBJ whole genome shotgun (WGS) entry which is preliminary data.</text>
</comment>
<name>A0AAN7HJ82_9PEZI</name>
<dbReference type="Gene3D" id="3.40.50.720">
    <property type="entry name" value="NAD(P)-binding Rossmann-like Domain"/>
    <property type="match status" value="1"/>
</dbReference>
<dbReference type="Pfam" id="PF00107">
    <property type="entry name" value="ADH_zinc_N"/>
    <property type="match status" value="1"/>
</dbReference>
<evidence type="ECO:0000313" key="4">
    <source>
        <dbReference type="EMBL" id="KAK4244070.1"/>
    </source>
</evidence>
<dbReference type="InterPro" id="IPR013154">
    <property type="entry name" value="ADH-like_N"/>
</dbReference>
<dbReference type="SUPFAM" id="SSF50129">
    <property type="entry name" value="GroES-like"/>
    <property type="match status" value="1"/>
</dbReference>
<accession>A0AAN7HJ82</accession>
<dbReference type="InterPro" id="IPR013149">
    <property type="entry name" value="ADH-like_C"/>
</dbReference>
<dbReference type="InterPro" id="IPR047122">
    <property type="entry name" value="Trans-enoyl_RdTase-like"/>
</dbReference>
<organism evidence="4 5">
    <name type="scientific">Corynascus novoguineensis</name>
    <dbReference type="NCBI Taxonomy" id="1126955"/>
    <lineage>
        <taxon>Eukaryota</taxon>
        <taxon>Fungi</taxon>
        <taxon>Dikarya</taxon>
        <taxon>Ascomycota</taxon>
        <taxon>Pezizomycotina</taxon>
        <taxon>Sordariomycetes</taxon>
        <taxon>Sordariomycetidae</taxon>
        <taxon>Sordariales</taxon>
        <taxon>Chaetomiaceae</taxon>
        <taxon>Corynascus</taxon>
    </lineage>
</organism>
<dbReference type="InterPro" id="IPR036291">
    <property type="entry name" value="NAD(P)-bd_dom_sf"/>
</dbReference>
<reference evidence="4" key="1">
    <citation type="journal article" date="2023" name="Mol. Phylogenet. Evol.">
        <title>Genome-scale phylogeny and comparative genomics of the fungal order Sordariales.</title>
        <authorList>
            <person name="Hensen N."/>
            <person name="Bonometti L."/>
            <person name="Westerberg I."/>
            <person name="Brannstrom I.O."/>
            <person name="Guillou S."/>
            <person name="Cros-Aarteil S."/>
            <person name="Calhoun S."/>
            <person name="Haridas S."/>
            <person name="Kuo A."/>
            <person name="Mondo S."/>
            <person name="Pangilinan J."/>
            <person name="Riley R."/>
            <person name="LaButti K."/>
            <person name="Andreopoulos B."/>
            <person name="Lipzen A."/>
            <person name="Chen C."/>
            <person name="Yan M."/>
            <person name="Daum C."/>
            <person name="Ng V."/>
            <person name="Clum A."/>
            <person name="Steindorff A."/>
            <person name="Ohm R.A."/>
            <person name="Martin F."/>
            <person name="Silar P."/>
            <person name="Natvig D.O."/>
            <person name="Lalanne C."/>
            <person name="Gautier V."/>
            <person name="Ament-Velasquez S.L."/>
            <person name="Kruys A."/>
            <person name="Hutchinson M.I."/>
            <person name="Powell A.J."/>
            <person name="Barry K."/>
            <person name="Miller A.N."/>
            <person name="Grigoriev I.V."/>
            <person name="Debuchy R."/>
            <person name="Gladieux P."/>
            <person name="Hiltunen Thoren M."/>
            <person name="Johannesson H."/>
        </authorList>
    </citation>
    <scope>NUCLEOTIDE SEQUENCE</scope>
    <source>
        <strain evidence="4">CBS 359.72</strain>
    </source>
</reference>
<protein>
    <submittedName>
        <fullName evidence="4">GroES-like protein</fullName>
    </submittedName>
</protein>
<comment type="similarity">
    <text evidence="1">Belongs to the zinc-containing alcohol dehydrogenase family.</text>
</comment>
<evidence type="ECO:0000259" key="3">
    <source>
        <dbReference type="SMART" id="SM00829"/>
    </source>
</evidence>